<evidence type="ECO:0000313" key="4">
    <source>
        <dbReference type="EMBL" id="MBM3274631.1"/>
    </source>
</evidence>
<dbReference type="Gene3D" id="1.10.150.130">
    <property type="match status" value="1"/>
</dbReference>
<evidence type="ECO:0000256" key="1">
    <source>
        <dbReference type="ARBA" id="ARBA00023125"/>
    </source>
</evidence>
<organism evidence="4 5">
    <name type="scientific">Candidatus Tanganyikabacteria bacterium</name>
    <dbReference type="NCBI Taxonomy" id="2961651"/>
    <lineage>
        <taxon>Bacteria</taxon>
        <taxon>Bacillati</taxon>
        <taxon>Candidatus Sericytochromatia</taxon>
        <taxon>Candidatus Tanganyikabacteria</taxon>
    </lineage>
</organism>
<reference evidence="4 5" key="1">
    <citation type="submission" date="2019-03" db="EMBL/GenBank/DDBJ databases">
        <title>Lake Tanganyika Metagenome-Assembled Genomes (MAGs).</title>
        <authorList>
            <person name="Tran P."/>
        </authorList>
    </citation>
    <scope>NUCLEOTIDE SEQUENCE [LARGE SCALE GENOMIC DNA]</scope>
    <source>
        <strain evidence="4">K_DeepCast_65m_m2_236</strain>
    </source>
</reference>
<dbReference type="Proteomes" id="UP000703893">
    <property type="component" value="Unassembled WGS sequence"/>
</dbReference>
<keyword evidence="1 2" id="KW-0238">DNA-binding</keyword>
<dbReference type="InterPro" id="IPR044068">
    <property type="entry name" value="CB"/>
</dbReference>
<name>A0A937X254_9BACT</name>
<accession>A0A937X254</accession>
<dbReference type="AlphaFoldDB" id="A0A937X254"/>
<evidence type="ECO:0000256" key="2">
    <source>
        <dbReference type="PROSITE-ProRule" id="PRU01248"/>
    </source>
</evidence>
<dbReference type="SUPFAM" id="SSF47823">
    <property type="entry name" value="lambda integrase-like, N-terminal domain"/>
    <property type="match status" value="1"/>
</dbReference>
<proteinExistence type="predicted"/>
<dbReference type="EMBL" id="VGJX01000276">
    <property type="protein sequence ID" value="MBM3274631.1"/>
    <property type="molecule type" value="Genomic_DNA"/>
</dbReference>
<comment type="caution">
    <text evidence="4">The sequence shown here is derived from an EMBL/GenBank/DDBJ whole genome shotgun (WGS) entry which is preliminary data.</text>
</comment>
<feature type="domain" description="Core-binding (CB)" evidence="3">
    <location>
        <begin position="1"/>
        <end position="56"/>
    </location>
</feature>
<dbReference type="Pfam" id="PF02899">
    <property type="entry name" value="Phage_int_SAM_1"/>
    <property type="match status" value="1"/>
</dbReference>
<evidence type="ECO:0000313" key="5">
    <source>
        <dbReference type="Proteomes" id="UP000703893"/>
    </source>
</evidence>
<dbReference type="InterPro" id="IPR010998">
    <property type="entry name" value="Integrase_recombinase_N"/>
</dbReference>
<sequence>MSALDEFLLYLTVERDLSSHTVDAYRSDLKQFIAFLGDRRPEEADYALLRKFAQRL</sequence>
<evidence type="ECO:0000259" key="3">
    <source>
        <dbReference type="PROSITE" id="PS51900"/>
    </source>
</evidence>
<protein>
    <submittedName>
        <fullName evidence="4">Site-specific integrase</fullName>
    </submittedName>
</protein>
<dbReference type="GO" id="GO:0015074">
    <property type="term" value="P:DNA integration"/>
    <property type="evidence" value="ECO:0007669"/>
    <property type="project" value="InterPro"/>
</dbReference>
<feature type="non-terminal residue" evidence="4">
    <location>
        <position position="56"/>
    </location>
</feature>
<gene>
    <name evidence="4" type="ORF">FJZ00_05740</name>
</gene>
<dbReference type="GO" id="GO:0003677">
    <property type="term" value="F:DNA binding"/>
    <property type="evidence" value="ECO:0007669"/>
    <property type="project" value="UniProtKB-UniRule"/>
</dbReference>
<dbReference type="InterPro" id="IPR004107">
    <property type="entry name" value="Integrase_SAM-like_N"/>
</dbReference>
<dbReference type="PROSITE" id="PS51900">
    <property type="entry name" value="CB"/>
    <property type="match status" value="1"/>
</dbReference>